<evidence type="ECO:0000259" key="1">
    <source>
        <dbReference type="Pfam" id="PF21939"/>
    </source>
</evidence>
<sequence length="773" mass="81422">MALYNNWVITKKYASTEVAAISTQNKIEFVRFISSDDKFAQSDLESFDDLVLSTIKTKSKFPVSSVKISGSTVTVTGILNSTGNAVDYDMNTLLLVCKYNGAEFLAAATTAQTPFRLPAENTAEVTEYTIRPQLTLSNSNTVSTVVDPVSPATNERIDDEVKKLQDQINSANTDRKSIWDKIAGLVDKSTNQTIAGIKTFTSTIVGNISGNAESATKLKLDQKITASGDITGTVSFNGTKAAVLPTTLATIAQSDTTSTVSPNYNESFTTVDSIKTDTKGRVTGANTKTVKLPVAYVHPNVSQSDTTSAEAPNNGSTFDVVDSVKRNGQGHVTGVNTKTVTMPTQSNITGNAATATKLKTARKINGTAFDGTQDINVNAANDSDIVHKTGNESIAGTKTFKNNVYLNGGIATKRADYTGLVTYSTFNETTGRVDYMRVTNSTDVEGTAGTNTVLIKGNRNIAGQTTNNMVVGIGTGATLVLGGGEGHQAYMDAMEAGKVPAGTPSGSAENIILASDNEIYIGSKYQSGGVTGNWWKFGTDGTLTAPGTIKAPTFSGKLDGNATSSTTAKTTTGNAGSATKWHTARKVSLTGDLTGSTTLDGTKDVSISSKLSLSAVAELMYPIGSYYMTSVNKNPKDIFGVGVWQQIKGKVLVGVDEADTTFAKAGLTGGEKTHKLTVKEMPSHTHIQNSHNHTQKPHSHPANNPTLMGQNGNTKYGEGGYNIMGTISAKSWSTGATTATNNAATATNQNTGGNGAHNNLQPFQTAYIWLRTE</sequence>
<dbReference type="EMBL" id="CP086395">
    <property type="protein sequence ID" value="USJ19514.1"/>
    <property type="molecule type" value="Genomic_DNA"/>
</dbReference>
<name>A0A9Q8Y0U8_9LACT</name>
<dbReference type="AlphaFoldDB" id="A0A9Q8Y0U8"/>
<accession>A0A9Q8Y0U8</accession>
<dbReference type="Pfam" id="PF21939">
    <property type="entry name" value="Gp10_C"/>
    <property type="match status" value="1"/>
</dbReference>
<dbReference type="SUPFAM" id="SSF69349">
    <property type="entry name" value="Phage fibre proteins"/>
    <property type="match status" value="1"/>
</dbReference>
<dbReference type="KEGG" id="lfo:LMK00_06670"/>
<gene>
    <name evidence="2" type="ORF">LMK00_06670</name>
</gene>
<dbReference type="Gene3D" id="6.10.140.2190">
    <property type="match status" value="2"/>
</dbReference>
<organism evidence="2 3">
    <name type="scientific">Lactococcus formosensis</name>
    <dbReference type="NCBI Taxonomy" id="1281486"/>
    <lineage>
        <taxon>Bacteria</taxon>
        <taxon>Bacillati</taxon>
        <taxon>Bacillota</taxon>
        <taxon>Bacilli</taxon>
        <taxon>Lactobacillales</taxon>
        <taxon>Streptococcaceae</taxon>
        <taxon>Lactococcus</taxon>
    </lineage>
</organism>
<dbReference type="RefSeq" id="WP_252175078.1">
    <property type="nucleotide sequence ID" value="NZ_CP086395.1"/>
</dbReference>
<evidence type="ECO:0000313" key="2">
    <source>
        <dbReference type="EMBL" id="USJ19514.1"/>
    </source>
</evidence>
<feature type="domain" description="Baseplate structural protein Gp10 C-terminal" evidence="1">
    <location>
        <begin position="618"/>
        <end position="772"/>
    </location>
</feature>
<dbReference type="Proteomes" id="UP001056730">
    <property type="component" value="Chromosome"/>
</dbReference>
<reference evidence="2" key="1">
    <citation type="journal article" date="2022" name="Front. Microbiol.">
        <title>Feed Insects as a Reservoir of Granadaene-Producing Lactococci.</title>
        <authorList>
            <person name="Neuzil-Bunesova V."/>
            <person name="Ramirez Garcia A."/>
            <person name="Modrackova N."/>
            <person name="Makovska M."/>
            <person name="Sabolova M."/>
            <person name="Sproer C."/>
            <person name="Bunk B."/>
            <person name="Blom J."/>
            <person name="Schwab C."/>
        </authorList>
    </citation>
    <scope>NUCLEOTIDE SEQUENCE</scope>
    <source>
        <strain evidence="2">I4/6O</strain>
    </source>
</reference>
<proteinExistence type="predicted"/>
<protein>
    <recommendedName>
        <fullName evidence="1">Baseplate structural protein Gp10 C-terminal domain-containing protein</fullName>
    </recommendedName>
</protein>
<dbReference type="InterPro" id="IPR053827">
    <property type="entry name" value="Gp10_C"/>
</dbReference>
<evidence type="ECO:0000313" key="3">
    <source>
        <dbReference type="Proteomes" id="UP001056730"/>
    </source>
</evidence>